<keyword evidence="1" id="KW-1133">Transmembrane helix</keyword>
<feature type="transmembrane region" description="Helical" evidence="1">
    <location>
        <begin position="26"/>
        <end position="46"/>
    </location>
</feature>
<comment type="caution">
    <text evidence="2">The sequence shown here is derived from an EMBL/GenBank/DDBJ whole genome shotgun (WGS) entry which is preliminary data.</text>
</comment>
<dbReference type="AlphaFoldDB" id="A0AAE3HKG7"/>
<keyword evidence="1" id="KW-0812">Transmembrane</keyword>
<dbReference type="Proteomes" id="UP001204445">
    <property type="component" value="Unassembled WGS sequence"/>
</dbReference>
<evidence type="ECO:0000256" key="1">
    <source>
        <dbReference type="SAM" id="Phobius"/>
    </source>
</evidence>
<evidence type="ECO:0000313" key="2">
    <source>
        <dbReference type="EMBL" id="MCS3902883.1"/>
    </source>
</evidence>
<evidence type="ECO:0000313" key="3">
    <source>
        <dbReference type="Proteomes" id="UP001204445"/>
    </source>
</evidence>
<proteinExistence type="predicted"/>
<reference evidence="2" key="1">
    <citation type="submission" date="2022-08" db="EMBL/GenBank/DDBJ databases">
        <title>Genomic Encyclopedia of Type Strains, Phase III (KMG-III): the genomes of soil and plant-associated and newly described type strains.</title>
        <authorList>
            <person name="Whitman W."/>
        </authorList>
    </citation>
    <scope>NUCLEOTIDE SEQUENCE</scope>
    <source>
        <strain evidence="2">HMT 1</strain>
    </source>
</reference>
<accession>A0AAE3HKG7</accession>
<protein>
    <recommendedName>
        <fullName evidence="4">DUF3147 family protein</fullName>
    </recommendedName>
</protein>
<sequence>MYLLIKYLLSAAIVVGVSELGKRSPGLGGLLASLPLTSYLAILWIYYETGNNVRIAALSQSIFWLVLPSLVLFLVLTALLRMGLPFAVALVAATLSMLAAYGAMIALLRHFGIPF</sequence>
<feature type="transmembrane region" description="Helical" evidence="1">
    <location>
        <begin position="86"/>
        <end position="108"/>
    </location>
</feature>
<keyword evidence="1" id="KW-0472">Membrane</keyword>
<keyword evidence="3" id="KW-1185">Reference proteome</keyword>
<dbReference type="RefSeq" id="WP_259054485.1">
    <property type="nucleotide sequence ID" value="NZ_JANUCT010000005.1"/>
</dbReference>
<dbReference type="EMBL" id="JANUCT010000005">
    <property type="protein sequence ID" value="MCS3902883.1"/>
    <property type="molecule type" value="Genomic_DNA"/>
</dbReference>
<name>A0AAE3HKG7_9GAMM</name>
<feature type="transmembrane region" description="Helical" evidence="1">
    <location>
        <begin position="58"/>
        <end position="80"/>
    </location>
</feature>
<gene>
    <name evidence="2" type="ORF">J2T55_000891</name>
</gene>
<organism evidence="2 3">
    <name type="scientific">Methylohalomonas lacus</name>
    <dbReference type="NCBI Taxonomy" id="398773"/>
    <lineage>
        <taxon>Bacteria</taxon>
        <taxon>Pseudomonadati</taxon>
        <taxon>Pseudomonadota</taxon>
        <taxon>Gammaproteobacteria</taxon>
        <taxon>Methylohalomonadales</taxon>
        <taxon>Methylohalomonadaceae</taxon>
        <taxon>Methylohalomonas</taxon>
    </lineage>
</organism>
<evidence type="ECO:0008006" key="4">
    <source>
        <dbReference type="Google" id="ProtNLM"/>
    </source>
</evidence>